<evidence type="ECO:0000256" key="6">
    <source>
        <dbReference type="ARBA" id="ARBA00023015"/>
    </source>
</evidence>
<evidence type="ECO:0000256" key="7">
    <source>
        <dbReference type="ARBA" id="ARBA00023159"/>
    </source>
</evidence>
<feature type="compositionally biased region" description="Acidic residues" evidence="12">
    <location>
        <begin position="141"/>
        <end position="150"/>
    </location>
</feature>
<comment type="function">
    <text evidence="10">Component of the SRB8-11 complex. The SRB8-11 complex is a regulatory module of the Mediator complex which is itself involved in regulation of basal and activated RNA polymerase II-dependent transcription. The SRB8-11 complex may be involved in the transcriptional repression of a subset of genes regulated by Mediator. It may inhibit the association of the Mediator complex with RNA polymerase II to form the holoenzyme complex.</text>
</comment>
<reference evidence="14 15" key="1">
    <citation type="submission" date="2015-09" db="EMBL/GenBank/DDBJ databases">
        <title>Host preference determinants of Valsa canker pathogens revealed by comparative genomics.</title>
        <authorList>
            <person name="Yin Z."/>
            <person name="Huang L."/>
        </authorList>
    </citation>
    <scope>NUCLEOTIDE SEQUENCE [LARGE SCALE GENOMIC DNA]</scope>
    <source>
        <strain evidence="14 15">SXYLt</strain>
    </source>
</reference>
<dbReference type="EMBL" id="LKEB01000018">
    <property type="protein sequence ID" value="ROW13592.1"/>
    <property type="molecule type" value="Genomic_DNA"/>
</dbReference>
<dbReference type="PANTHER" id="PTHR46567">
    <property type="entry name" value="MEDIATOR OF RNA POLYMERASE II TRANSCRIPTION SUBUNIT 12"/>
    <property type="match status" value="1"/>
</dbReference>
<evidence type="ECO:0000256" key="8">
    <source>
        <dbReference type="ARBA" id="ARBA00023163"/>
    </source>
</evidence>
<evidence type="ECO:0000256" key="10">
    <source>
        <dbReference type="ARBA" id="ARBA00025661"/>
    </source>
</evidence>
<name>A0A423XC45_9PEZI</name>
<dbReference type="Proteomes" id="UP000285146">
    <property type="component" value="Unassembled WGS sequence"/>
</dbReference>
<dbReference type="InterPro" id="IPR019035">
    <property type="entry name" value="Mediator_Med12"/>
</dbReference>
<evidence type="ECO:0000259" key="13">
    <source>
        <dbReference type="SMART" id="SM01281"/>
    </source>
</evidence>
<keyword evidence="6" id="KW-0805">Transcription regulation</keyword>
<proteinExistence type="inferred from homology"/>
<comment type="subunit">
    <text evidence="3">Component of the SRB8-11 complex, which itself associates with the Mediator complex.</text>
</comment>
<evidence type="ECO:0000256" key="12">
    <source>
        <dbReference type="SAM" id="MobiDB-lite"/>
    </source>
</evidence>
<comment type="similarity">
    <text evidence="2">Belongs to the Mediator complex subunit 12 family.</text>
</comment>
<keyword evidence="8" id="KW-0804">Transcription</keyword>
<keyword evidence="15" id="KW-1185">Reference proteome</keyword>
<evidence type="ECO:0000313" key="15">
    <source>
        <dbReference type="Proteomes" id="UP000285146"/>
    </source>
</evidence>
<dbReference type="GO" id="GO:0003712">
    <property type="term" value="F:transcription coregulator activity"/>
    <property type="evidence" value="ECO:0007669"/>
    <property type="project" value="InterPro"/>
</dbReference>
<dbReference type="STRING" id="1230097.A0A423XC45"/>
<organism evidence="14 15">
    <name type="scientific">Cytospora leucostoma</name>
    <dbReference type="NCBI Taxonomy" id="1230097"/>
    <lineage>
        <taxon>Eukaryota</taxon>
        <taxon>Fungi</taxon>
        <taxon>Dikarya</taxon>
        <taxon>Ascomycota</taxon>
        <taxon>Pezizomycotina</taxon>
        <taxon>Sordariomycetes</taxon>
        <taxon>Sordariomycetidae</taxon>
        <taxon>Diaporthales</taxon>
        <taxon>Cytosporaceae</taxon>
        <taxon>Cytospora</taxon>
    </lineage>
</organism>
<evidence type="ECO:0000256" key="3">
    <source>
        <dbReference type="ARBA" id="ARBA00011629"/>
    </source>
</evidence>
<comment type="subcellular location">
    <subcellularLocation>
        <location evidence="1">Nucleus</location>
    </subcellularLocation>
</comment>
<evidence type="ECO:0000313" key="14">
    <source>
        <dbReference type="EMBL" id="ROW13592.1"/>
    </source>
</evidence>
<feature type="region of interest" description="Disordered" evidence="12">
    <location>
        <begin position="1"/>
        <end position="78"/>
    </location>
</feature>
<dbReference type="GO" id="GO:0006357">
    <property type="term" value="P:regulation of transcription by RNA polymerase II"/>
    <property type="evidence" value="ECO:0007669"/>
    <property type="project" value="InterPro"/>
</dbReference>
<feature type="compositionally biased region" description="Low complexity" evidence="12">
    <location>
        <begin position="10"/>
        <end position="30"/>
    </location>
</feature>
<dbReference type="InterPro" id="IPR057344">
    <property type="entry name" value="ARM_SRB8"/>
</dbReference>
<evidence type="ECO:0000256" key="2">
    <source>
        <dbReference type="ARBA" id="ARBA00010289"/>
    </source>
</evidence>
<keyword evidence="5" id="KW-0678">Repressor</keyword>
<dbReference type="OrthoDB" id="20828at2759"/>
<evidence type="ECO:0000256" key="5">
    <source>
        <dbReference type="ARBA" id="ARBA00022491"/>
    </source>
</evidence>
<evidence type="ECO:0000256" key="11">
    <source>
        <dbReference type="ARBA" id="ARBA00032010"/>
    </source>
</evidence>
<dbReference type="Pfam" id="PF09497">
    <property type="entry name" value="Med12"/>
    <property type="match status" value="1"/>
</dbReference>
<feature type="domain" description="Mediator complex subunit Med12" evidence="13">
    <location>
        <begin position="299"/>
        <end position="362"/>
    </location>
</feature>
<gene>
    <name evidence="14" type="ORF">VPNG_04613</name>
</gene>
<protein>
    <recommendedName>
        <fullName evidence="4">Mediator of RNA polymerase II transcription subunit 12</fullName>
    </recommendedName>
    <alternativeName>
        <fullName evidence="11">Mediator complex subunit 12</fullName>
    </alternativeName>
</protein>
<feature type="compositionally biased region" description="Polar residues" evidence="12">
    <location>
        <begin position="31"/>
        <end position="70"/>
    </location>
</feature>
<dbReference type="Pfam" id="PF25326">
    <property type="entry name" value="ARM_SRB8"/>
    <property type="match status" value="1"/>
</dbReference>
<keyword evidence="7" id="KW-0010">Activator</keyword>
<sequence>MSSRPPMGVPQRQPPSRSLSSSNTLSSQRPATQRTLSSQHIPPSPIRNNSVDFSADATSQASNVAQTQYGTPRRGGSRLRLELANDGIIHSGFVESPTSATALELPKSSTPSRAMPPTIPGDVSDSGDVSSPRAPGPGQTVDDDDDDDDNSPLPMPRRRPRVAAPDTRKCMAPPAPPPAKKDNRPKPYTVEVPPAAPRYLVLNNRTDLLSRSGNTNALPTAYSDFTPWLGDGPEDHFTQTFIQTGFFYKNPVAQAETASAKGAIFPAIKHKSGLQALSTVFTGILASRRQNGQVTSASTFKPPPRVTLTDTKREAWLKDLANSNTSLRRLSRTIPHGIRGKGLLEQCLNKNVPTERAVWLAKCVGANEIRAFKRKGVNGAIVMGGEAKWIRDWTIFVEQFVDAVVSSFGDVDWKHKVNYAIRLATHLYAEHLLDREHYMDWLVSSLESCPQSKLPMWLLIIQIYWRELEKFRKYGRRLVAALLDQHTKIYNNPDHDIFAPLSSRLLILLKSLMTSSATNFLSPTTWATNREALMSALPLDDETLQAAYLWIDSRNEQLISSVRAPPATRHVIVETLDGMLKTPMSGDLPTQYWITTKDRHNLVRTTLEWGTSIYRPGIAKIYVAHRLLSTWTNLGLDATLAILDFLNSDPLEELGRKTALYHLVTELVLSGSFDPLRYVQWLIARGGLHDPNSVMQDGPASSRLLVELPVSALPPSLASMRANMLGRAAYSVDDEAMDQEMAINCVKSTLGLHWGGENRTAGIPIGKLSKRISLSSRALKTEIGQFIRQAFVLSLDSAQVAGREGFQLPSPTFIAVRSILEAAEDFQTLAQFLRATTGFFDADILASCADTLNLHLHVFGALGAANDMFDILVTRLEALRQMQGVAGVRSLLISVAMLAPRLPGQEALVAHLNETIRNDRSSAVDASSPVSDNMAARIQDEEGELLDEIEKKLANKTSMDRTTMYSFLNKIIPKVEACWGKTDERLRAYGLLLTRLRHFDAQHFDTFMTKWVLGIRNPQNRPPISQIFPLMVSVGCLDLSIILATTSDAVSTTGRINPAAKAAGLPHSTYIQEVLELLTAPPVSKELLTPEELYRFTILQNQAPITHLKEMAALARNALAEYCACLSRRDSQGPPLASHLGTTGPPLANPRAWDRLMCLLRTLILVDQVAVSKILSIKTADPAVGRKLDDVTTQLLLPNAQPGIQITLDQVLGLANDFTLPFCQLKLAQGLGSSEDFAASAQEPQQSQLEVFAKAMDNAIEARNITWTGMLPTLSPEITQHLLNRAQTRLFDLLPSKDRSTSPATNFAMAESLLSVIETISRGGPVASHPSLHLASATVDRLADLWELLASPSDSEIKVPILISWLPLMLRFLSLQAQTHDTANKQSNEVRGRALLVLAGILQEIDNLASLAVCDLRLPSKLTVHLSRRVFDLSLDLVDNLSDEVRQQCIRILGDALSDSRLRYIFSAAPPPLENLMLAHKDKPTAATQQPAQPGQQQPRPRVTTFLGVGAASGSLWGTPVGQGQERLSPFTFKRWEILNEPTPNVGENDTSLSLTLFEAFKLR</sequence>
<dbReference type="InParanoid" id="A0A423XC45"/>
<feature type="compositionally biased region" description="Low complexity" evidence="12">
    <location>
        <begin position="121"/>
        <end position="131"/>
    </location>
</feature>
<dbReference type="SMART" id="SM01281">
    <property type="entry name" value="Med12"/>
    <property type="match status" value="1"/>
</dbReference>
<dbReference type="GO" id="GO:0016592">
    <property type="term" value="C:mediator complex"/>
    <property type="evidence" value="ECO:0007669"/>
    <property type="project" value="InterPro"/>
</dbReference>
<evidence type="ECO:0000256" key="1">
    <source>
        <dbReference type="ARBA" id="ARBA00004123"/>
    </source>
</evidence>
<dbReference type="PANTHER" id="PTHR46567:SF1">
    <property type="entry name" value="MEDIATOR OF RNA POLYMERASE II TRANSCRIPTION SUBUNIT 12"/>
    <property type="match status" value="1"/>
</dbReference>
<evidence type="ECO:0000256" key="4">
    <source>
        <dbReference type="ARBA" id="ARBA00019622"/>
    </source>
</evidence>
<comment type="caution">
    <text evidence="14">The sequence shown here is derived from an EMBL/GenBank/DDBJ whole genome shotgun (WGS) entry which is preliminary data.</text>
</comment>
<feature type="region of interest" description="Disordered" evidence="12">
    <location>
        <begin position="91"/>
        <end position="191"/>
    </location>
</feature>
<accession>A0A423XC45</accession>
<evidence type="ECO:0000256" key="9">
    <source>
        <dbReference type="ARBA" id="ARBA00023242"/>
    </source>
</evidence>
<feature type="compositionally biased region" description="Polar residues" evidence="12">
    <location>
        <begin position="96"/>
        <end position="112"/>
    </location>
</feature>
<keyword evidence="9" id="KW-0539">Nucleus</keyword>